<sequence>MGSSSALVTREEFNMFHSVDRELYARLVQNLGRNPGQSMQVIALWLWLERTGYSDNLVTNVLALPGFMLNAIVDETVTCLNCIDDPKPVPLPSSDANLIPLLQCLTKGAISLQFFQENRIAVIKGVAKLVDEVCTRAFQDILQQTFQNNAGNGVAREGIYGTPAHVGNLFSLMMMDPVRPPPSPLYYSGVGGVTDLRTGTARVAPHTLNSSGVSQRHSPSPIDLSAAEERPVPPDERTIFLTFSKGYPISENEVKDFFTIKYGDFIEAIHMQEVNEATEQPLYARLVTRSPSSIEVVLEGKRKAKFSINGKHVWARKFFRKSSGSPRKSSSPPSSQPTSPPATQD</sequence>
<dbReference type="AlphaFoldDB" id="A0A438FLI2"/>
<evidence type="ECO:0000313" key="3">
    <source>
        <dbReference type="Proteomes" id="UP000288805"/>
    </source>
</evidence>
<protein>
    <submittedName>
        <fullName evidence="2">Uncharacterized protein</fullName>
    </submittedName>
</protein>
<gene>
    <name evidence="2" type="ORF">CK203_033494</name>
</gene>
<feature type="compositionally biased region" description="Pro residues" evidence="1">
    <location>
        <begin position="334"/>
        <end position="345"/>
    </location>
</feature>
<evidence type="ECO:0000256" key="1">
    <source>
        <dbReference type="SAM" id="MobiDB-lite"/>
    </source>
</evidence>
<reference evidence="2 3" key="1">
    <citation type="journal article" date="2018" name="PLoS Genet.">
        <title>Population sequencing reveals clonal diversity and ancestral inbreeding in the grapevine cultivar Chardonnay.</title>
        <authorList>
            <person name="Roach M.J."/>
            <person name="Johnson D.L."/>
            <person name="Bohlmann J."/>
            <person name="van Vuuren H.J."/>
            <person name="Jones S.J."/>
            <person name="Pretorius I.S."/>
            <person name="Schmidt S.A."/>
            <person name="Borneman A.R."/>
        </authorList>
    </citation>
    <scope>NUCLEOTIDE SEQUENCE [LARGE SCALE GENOMIC DNA]</scope>
    <source>
        <strain evidence="3">cv. Chardonnay</strain>
        <tissue evidence="2">Leaf</tissue>
    </source>
</reference>
<name>A0A438FLI2_VITVI</name>
<dbReference type="EMBL" id="QGNW01000846">
    <property type="protein sequence ID" value="RVW60862.1"/>
    <property type="molecule type" value="Genomic_DNA"/>
</dbReference>
<dbReference type="Proteomes" id="UP000288805">
    <property type="component" value="Unassembled WGS sequence"/>
</dbReference>
<feature type="region of interest" description="Disordered" evidence="1">
    <location>
        <begin position="207"/>
        <end position="231"/>
    </location>
</feature>
<feature type="compositionally biased region" description="Polar residues" evidence="1">
    <location>
        <begin position="207"/>
        <end position="218"/>
    </location>
</feature>
<organism evidence="2 3">
    <name type="scientific">Vitis vinifera</name>
    <name type="common">Grape</name>
    <dbReference type="NCBI Taxonomy" id="29760"/>
    <lineage>
        <taxon>Eukaryota</taxon>
        <taxon>Viridiplantae</taxon>
        <taxon>Streptophyta</taxon>
        <taxon>Embryophyta</taxon>
        <taxon>Tracheophyta</taxon>
        <taxon>Spermatophyta</taxon>
        <taxon>Magnoliopsida</taxon>
        <taxon>eudicotyledons</taxon>
        <taxon>Gunneridae</taxon>
        <taxon>Pentapetalae</taxon>
        <taxon>rosids</taxon>
        <taxon>Vitales</taxon>
        <taxon>Vitaceae</taxon>
        <taxon>Viteae</taxon>
        <taxon>Vitis</taxon>
    </lineage>
</organism>
<evidence type="ECO:0000313" key="2">
    <source>
        <dbReference type="EMBL" id="RVW60862.1"/>
    </source>
</evidence>
<comment type="caution">
    <text evidence="2">The sequence shown here is derived from an EMBL/GenBank/DDBJ whole genome shotgun (WGS) entry which is preliminary data.</text>
</comment>
<dbReference type="PANTHER" id="PTHR33527:SF28">
    <property type="entry name" value="GB|AAD43168.1"/>
    <property type="match status" value="1"/>
</dbReference>
<dbReference type="PANTHER" id="PTHR33527">
    <property type="entry name" value="OS07G0274300 PROTEIN"/>
    <property type="match status" value="1"/>
</dbReference>
<feature type="compositionally biased region" description="Low complexity" evidence="1">
    <location>
        <begin position="322"/>
        <end position="333"/>
    </location>
</feature>
<feature type="region of interest" description="Disordered" evidence="1">
    <location>
        <begin position="321"/>
        <end position="345"/>
    </location>
</feature>
<proteinExistence type="predicted"/>
<accession>A0A438FLI2</accession>